<keyword evidence="2 9" id="KW-0732">Signal</keyword>
<dbReference type="STRING" id="7266.A0A3B0K6V2"/>
<dbReference type="InterPro" id="IPR006693">
    <property type="entry name" value="AB_hydrolase_lipase"/>
</dbReference>
<feature type="chain" id="PRO_5017181025" description="Lipase" evidence="9">
    <location>
        <begin position="17"/>
        <end position="412"/>
    </location>
</feature>
<feature type="signal peptide" evidence="9">
    <location>
        <begin position="1"/>
        <end position="16"/>
    </location>
</feature>
<keyword evidence="3 7" id="KW-0378">Hydrolase</keyword>
<keyword evidence="12" id="KW-1185">Reference proteome</keyword>
<proteinExistence type="inferred from homology"/>
<dbReference type="GO" id="GO:0016788">
    <property type="term" value="F:hydrolase activity, acting on ester bonds"/>
    <property type="evidence" value="ECO:0007669"/>
    <property type="project" value="InterPro"/>
</dbReference>
<evidence type="ECO:0000313" key="11">
    <source>
        <dbReference type="EMBL" id="SPP79228.1"/>
    </source>
</evidence>
<dbReference type="Gene3D" id="3.40.50.1820">
    <property type="entry name" value="alpha/beta hydrolase"/>
    <property type="match status" value="1"/>
</dbReference>
<evidence type="ECO:0000259" key="10">
    <source>
        <dbReference type="Pfam" id="PF04083"/>
    </source>
</evidence>
<feature type="domain" description="Partial AB-hydrolase lipase" evidence="10">
    <location>
        <begin position="40"/>
        <end position="100"/>
    </location>
</feature>
<keyword evidence="6" id="KW-0325">Glycoprotein</keyword>
<dbReference type="PIRSF" id="PIRSF000862">
    <property type="entry name" value="Steryl_ester_lip"/>
    <property type="match status" value="1"/>
</dbReference>
<evidence type="ECO:0000256" key="9">
    <source>
        <dbReference type="SAM" id="SignalP"/>
    </source>
</evidence>
<dbReference type="FunFam" id="3.40.50.1820:FF:000021">
    <property type="entry name" value="Lipase"/>
    <property type="match status" value="1"/>
</dbReference>
<keyword evidence="5" id="KW-0443">Lipid metabolism</keyword>
<organism evidence="11 12">
    <name type="scientific">Drosophila guanche</name>
    <name type="common">Fruit fly</name>
    <dbReference type="NCBI Taxonomy" id="7266"/>
    <lineage>
        <taxon>Eukaryota</taxon>
        <taxon>Metazoa</taxon>
        <taxon>Ecdysozoa</taxon>
        <taxon>Arthropoda</taxon>
        <taxon>Hexapoda</taxon>
        <taxon>Insecta</taxon>
        <taxon>Pterygota</taxon>
        <taxon>Neoptera</taxon>
        <taxon>Endopterygota</taxon>
        <taxon>Diptera</taxon>
        <taxon>Brachycera</taxon>
        <taxon>Muscomorpha</taxon>
        <taxon>Ephydroidea</taxon>
        <taxon>Drosophilidae</taxon>
        <taxon>Drosophila</taxon>
        <taxon>Sophophora</taxon>
    </lineage>
</organism>
<evidence type="ECO:0000256" key="7">
    <source>
        <dbReference type="PIRNR" id="PIRNR000862"/>
    </source>
</evidence>
<dbReference type="OMA" id="LPYNYAD"/>
<gene>
    <name evidence="11" type="ORF">DGUA_6G012045</name>
</gene>
<keyword evidence="4 7" id="KW-0442">Lipid degradation</keyword>
<comment type="similarity">
    <text evidence="1 7">Belongs to the AB hydrolase superfamily. Lipase family.</text>
</comment>
<dbReference type="OrthoDB" id="9974421at2759"/>
<evidence type="ECO:0000256" key="8">
    <source>
        <dbReference type="PIRSR" id="PIRSR000862-1"/>
    </source>
</evidence>
<dbReference type="Proteomes" id="UP000268350">
    <property type="component" value="Unassembled WGS sequence"/>
</dbReference>
<evidence type="ECO:0000256" key="2">
    <source>
        <dbReference type="ARBA" id="ARBA00022729"/>
    </source>
</evidence>
<name>A0A3B0K6V2_DROGU</name>
<dbReference type="InterPro" id="IPR025483">
    <property type="entry name" value="Lipase_euk"/>
</dbReference>
<accession>A0A3B0K6V2</accession>
<protein>
    <recommendedName>
        <fullName evidence="7">Lipase</fullName>
    </recommendedName>
</protein>
<evidence type="ECO:0000256" key="1">
    <source>
        <dbReference type="ARBA" id="ARBA00010701"/>
    </source>
</evidence>
<dbReference type="SUPFAM" id="SSF53474">
    <property type="entry name" value="alpha/beta-Hydrolases"/>
    <property type="match status" value="1"/>
</dbReference>
<evidence type="ECO:0000256" key="3">
    <source>
        <dbReference type="ARBA" id="ARBA00022801"/>
    </source>
</evidence>
<feature type="active site" description="Charge relay system" evidence="8">
    <location>
        <position position="380"/>
    </location>
</feature>
<dbReference type="Pfam" id="PF04083">
    <property type="entry name" value="Abhydro_lipase"/>
    <property type="match status" value="1"/>
</dbReference>
<evidence type="ECO:0000256" key="6">
    <source>
        <dbReference type="ARBA" id="ARBA00023180"/>
    </source>
</evidence>
<dbReference type="InterPro" id="IPR029058">
    <property type="entry name" value="AB_hydrolase_fold"/>
</dbReference>
<dbReference type="PANTHER" id="PTHR11005">
    <property type="entry name" value="LYSOSOMAL ACID LIPASE-RELATED"/>
    <property type="match status" value="1"/>
</dbReference>
<sequence length="412" mass="46096">MLKELLMVLAVTTVLAVAVAEEDFDPFIDIPFKRLKTSAERIESDGYPAESHYVETSDGYVLNLFRIPHSPKLNNGQLQRPAVLIMHGLFSCSDCFLLNGPNDALPYNYADAGYDVWLGNARGNIYSRNNTRLNVKHPYFWKFSWHEIGSIDLPAMIDYILEQTQEQALHYVGHSQGCTSFVVMGSFKPEYNAKIKTAHLLAPSVFMGNTTEGLIVATAPVLGEPGLGTALLENQVLLPYNQFIQRLLDTTCSNQPLMLSYCKTLAMLWGGPEIGNLNKTLLPQIAETHPAGVSSNQAIHFIQSYVSNDFRLYDWGKRKNLAYYGAEQPPAYDLSQITAELYLYYGLSDGSANKADVSRLPELLPNLALLHEVPDPTWGHLDFVFAQQVKSVINDLVVDYSMDYDVEQATRK</sequence>
<feature type="active site" description="Nucleophile" evidence="8">
    <location>
        <position position="175"/>
    </location>
</feature>
<evidence type="ECO:0000256" key="5">
    <source>
        <dbReference type="ARBA" id="ARBA00023098"/>
    </source>
</evidence>
<evidence type="ECO:0000313" key="12">
    <source>
        <dbReference type="Proteomes" id="UP000268350"/>
    </source>
</evidence>
<feature type="active site" description="Charge relay system" evidence="8">
    <location>
        <position position="349"/>
    </location>
</feature>
<dbReference type="EMBL" id="OUUW01000004">
    <property type="protein sequence ID" value="SPP79228.1"/>
    <property type="molecule type" value="Genomic_DNA"/>
</dbReference>
<dbReference type="GO" id="GO:0016042">
    <property type="term" value="P:lipid catabolic process"/>
    <property type="evidence" value="ECO:0007669"/>
    <property type="project" value="UniProtKB-KW"/>
</dbReference>
<reference evidence="12" key="1">
    <citation type="submission" date="2018-01" db="EMBL/GenBank/DDBJ databases">
        <authorList>
            <person name="Alioto T."/>
            <person name="Alioto T."/>
        </authorList>
    </citation>
    <scope>NUCLEOTIDE SEQUENCE [LARGE SCALE GENOMIC DNA]</scope>
</reference>
<evidence type="ECO:0000256" key="4">
    <source>
        <dbReference type="ARBA" id="ARBA00022963"/>
    </source>
</evidence>
<dbReference type="AlphaFoldDB" id="A0A3B0K6V2"/>